<name>A0A846RQD6_9MICC</name>
<gene>
    <name evidence="3" type="ORF">BJ994_001690</name>
</gene>
<keyword evidence="4" id="KW-1185">Reference proteome</keyword>
<dbReference type="AlphaFoldDB" id="A0A846RQD6"/>
<comment type="caution">
    <text evidence="3">The sequence shown here is derived from an EMBL/GenBank/DDBJ whole genome shotgun (WGS) entry which is preliminary data.</text>
</comment>
<sequence length="581" mass="61031">MSHPPTEPNNNVPPAEGARAPHQDRKRPSPRMIIGGSAAALALVAGAFVGVSVLANDGVSETSPSVGTPPPPVSGAPSAPTSEPSPSEASSEPLPAAPTVFYEQAGPPAGSPLEVVEPMSVSVSDEQTGTVLPTGLVGISLEATDLANPQLSGDNPEIVTSLQGLGQPMLRFGGNAVDRRFFWTSSGEPLPAGLEGDKAHPVRAAGPADLERINTLLVAADATISLTVDLAHFDPARAADMAKHASNIFGDRLVGITVGNEPNGYPKTGLRPDDWWIEDYLAELKQYAEAMYAVAPDVAIVGPGTYSESWWEPFAQAEIPQEKILSFHHYPLSQCDGAQDPLGEPIMENLMAAPIHERAQDYRLQAMAPANAAGLNTWIPETGISACPGSNETTETHASALWTVDYALSAAELGIPRLSFHSSLITCQGGPPMSSICTGGEYLEPDGTFHERANWYGQSLVADLPTGWFLESSQQGGGLAYSYAVRHEDGSMSVILVNQNNPQTAAPTDVTITLPEGARTGVMTQMTGPSYGAHNETRIDGQPAPPIPAPERPSIPDFEPGTTEVTLPITAGTATVFTFTF</sequence>
<dbReference type="Gene3D" id="3.20.20.80">
    <property type="entry name" value="Glycosidases"/>
    <property type="match status" value="1"/>
</dbReference>
<keyword evidence="2" id="KW-0812">Transmembrane</keyword>
<keyword evidence="2" id="KW-1133">Transmembrane helix</keyword>
<accession>A0A846RQD6</accession>
<feature type="transmembrane region" description="Helical" evidence="2">
    <location>
        <begin position="32"/>
        <end position="55"/>
    </location>
</feature>
<dbReference type="PANTHER" id="PTHR36183">
    <property type="entry name" value="BETA-GLUCURONIDASE"/>
    <property type="match status" value="1"/>
</dbReference>
<dbReference type="Gene3D" id="2.60.40.1180">
    <property type="entry name" value="Golgi alpha-mannosidase II"/>
    <property type="match status" value="1"/>
</dbReference>
<dbReference type="PANTHER" id="PTHR36183:SF2">
    <property type="entry name" value="BETA-GLUCURONIDASE C-TERMINAL DOMAIN-CONTAINING PROTEIN"/>
    <property type="match status" value="1"/>
</dbReference>
<dbReference type="SUPFAM" id="SSF51445">
    <property type="entry name" value="(Trans)glycosidases"/>
    <property type="match status" value="1"/>
</dbReference>
<evidence type="ECO:0000313" key="4">
    <source>
        <dbReference type="Proteomes" id="UP000547458"/>
    </source>
</evidence>
<organism evidence="3 4">
    <name type="scientific">Arthrobacter pigmenti</name>
    <dbReference type="NCBI Taxonomy" id="271432"/>
    <lineage>
        <taxon>Bacteria</taxon>
        <taxon>Bacillati</taxon>
        <taxon>Actinomycetota</taxon>
        <taxon>Actinomycetes</taxon>
        <taxon>Micrococcales</taxon>
        <taxon>Micrococcaceae</taxon>
        <taxon>Arthrobacter</taxon>
    </lineage>
</organism>
<dbReference type="InterPro" id="IPR017853">
    <property type="entry name" value="GH"/>
</dbReference>
<dbReference type="EMBL" id="JAATJL010000001">
    <property type="protein sequence ID" value="NJC22614.1"/>
    <property type="molecule type" value="Genomic_DNA"/>
</dbReference>
<keyword evidence="2" id="KW-0472">Membrane</keyword>
<evidence type="ECO:0000256" key="2">
    <source>
        <dbReference type="SAM" id="Phobius"/>
    </source>
</evidence>
<dbReference type="InterPro" id="IPR052974">
    <property type="entry name" value="GH79_Enzymes"/>
</dbReference>
<evidence type="ECO:0000313" key="3">
    <source>
        <dbReference type="EMBL" id="NJC22614.1"/>
    </source>
</evidence>
<feature type="compositionally biased region" description="Low complexity" evidence="1">
    <location>
        <begin position="75"/>
        <end position="98"/>
    </location>
</feature>
<reference evidence="3 4" key="1">
    <citation type="submission" date="2020-03" db="EMBL/GenBank/DDBJ databases">
        <title>Sequencing the genomes of 1000 actinobacteria strains.</title>
        <authorList>
            <person name="Klenk H.-P."/>
        </authorList>
    </citation>
    <scope>NUCLEOTIDE SEQUENCE [LARGE SCALE GENOMIC DNA]</scope>
    <source>
        <strain evidence="3 4">DSM 16403</strain>
    </source>
</reference>
<protein>
    <submittedName>
        <fullName evidence="3">Uncharacterized protein</fullName>
    </submittedName>
</protein>
<feature type="region of interest" description="Disordered" evidence="1">
    <location>
        <begin position="1"/>
        <end position="32"/>
    </location>
</feature>
<dbReference type="InterPro" id="IPR013780">
    <property type="entry name" value="Glyco_hydro_b"/>
</dbReference>
<dbReference type="Proteomes" id="UP000547458">
    <property type="component" value="Unassembled WGS sequence"/>
</dbReference>
<evidence type="ECO:0000256" key="1">
    <source>
        <dbReference type="SAM" id="MobiDB-lite"/>
    </source>
</evidence>
<proteinExistence type="predicted"/>
<feature type="region of interest" description="Disordered" evidence="1">
    <location>
        <begin position="60"/>
        <end position="127"/>
    </location>
</feature>
<dbReference type="RefSeq" id="WP_167993316.1">
    <property type="nucleotide sequence ID" value="NZ_JAATJL010000001.1"/>
</dbReference>